<gene>
    <name evidence="1" type="ORF">E6Q11_04660</name>
</gene>
<dbReference type="Proteomes" id="UP000321026">
    <property type="component" value="Unassembled WGS sequence"/>
</dbReference>
<dbReference type="Gene3D" id="3.40.50.300">
    <property type="entry name" value="P-loop containing nucleotide triphosphate hydrolases"/>
    <property type="match status" value="1"/>
</dbReference>
<evidence type="ECO:0000313" key="2">
    <source>
        <dbReference type="Proteomes" id="UP000321026"/>
    </source>
</evidence>
<comment type="caution">
    <text evidence="1">The sequence shown here is derived from an EMBL/GenBank/DDBJ whole genome shotgun (WGS) entry which is preliminary data.</text>
</comment>
<evidence type="ECO:0008006" key="3">
    <source>
        <dbReference type="Google" id="ProtNLM"/>
    </source>
</evidence>
<reference evidence="1 2" key="1">
    <citation type="submission" date="2018-09" db="EMBL/GenBank/DDBJ databases">
        <title>Metagenome Assembled Genomes from an Advanced Water Purification Facility.</title>
        <authorList>
            <person name="Stamps B.W."/>
            <person name="Spear J.R."/>
        </authorList>
    </citation>
    <scope>NUCLEOTIDE SEQUENCE [LARGE SCALE GENOMIC DNA]</scope>
    <source>
        <strain evidence="1">Bin_63_2</strain>
    </source>
</reference>
<proteinExistence type="predicted"/>
<evidence type="ECO:0000313" key="1">
    <source>
        <dbReference type="EMBL" id="TXG76523.1"/>
    </source>
</evidence>
<dbReference type="SUPFAM" id="SSF52540">
    <property type="entry name" value="P-loop containing nucleoside triphosphate hydrolases"/>
    <property type="match status" value="1"/>
</dbReference>
<dbReference type="Pfam" id="PF13177">
    <property type="entry name" value="DNA_pol3_delta2"/>
    <property type="match status" value="1"/>
</dbReference>
<dbReference type="InterPro" id="IPR027417">
    <property type="entry name" value="P-loop_NTPase"/>
</dbReference>
<sequence>MQTFIISSKNLSEGREVIEKILIQEKIDKFDIEVLEFEKDLGIEDVRNIQKKIYLKPFQGDRKASVWILSSKATNDAQNALLKLLEEPPPSCLIYILATDIGFFLPTILSRAKIIEIKDDLETNLDNLEQILEIKGAGDALFLAQVISKEKSEAIAWLEKAILGARTKMIESIEDKNEAIKFRKLIHKLELTHYDLKNTNANQRLALENLFLNLEYN</sequence>
<dbReference type="AlphaFoldDB" id="A0A5C7J4T7"/>
<protein>
    <recommendedName>
        <fullName evidence="3">DNA polymerase III subunit delta</fullName>
    </recommendedName>
</protein>
<organism evidence="1 2">
    <name type="scientific">Candidatus Dojkabacteria bacterium</name>
    <dbReference type="NCBI Taxonomy" id="2099670"/>
    <lineage>
        <taxon>Bacteria</taxon>
        <taxon>Candidatus Dojkabacteria</taxon>
    </lineage>
</organism>
<accession>A0A5C7J4T7</accession>
<name>A0A5C7J4T7_9BACT</name>
<dbReference type="EMBL" id="SSDS01000072">
    <property type="protein sequence ID" value="TXG76523.1"/>
    <property type="molecule type" value="Genomic_DNA"/>
</dbReference>